<keyword evidence="6" id="KW-0234">DNA repair</keyword>
<evidence type="ECO:0000256" key="1">
    <source>
        <dbReference type="ARBA" id="ARBA00001668"/>
    </source>
</evidence>
<dbReference type="InterPro" id="IPR035937">
    <property type="entry name" value="FPG_N"/>
</dbReference>
<dbReference type="InterPro" id="IPR015886">
    <property type="entry name" value="H2TH_FPG"/>
</dbReference>
<evidence type="ECO:0000313" key="12">
    <source>
        <dbReference type="Proteomes" id="UP000515472"/>
    </source>
</evidence>
<keyword evidence="4" id="KW-0378">Hydrolase</keyword>
<comment type="catalytic activity">
    <reaction evidence="1">
        <text>Hydrolysis of DNA containing ring-opened 7-methylguanine residues, releasing 2,6-diamino-4-hydroxy-5-(N-methyl)formamidopyrimidine.</text>
        <dbReference type="EC" id="3.2.2.23"/>
    </reaction>
</comment>
<evidence type="ECO:0000256" key="4">
    <source>
        <dbReference type="ARBA" id="ARBA00022801"/>
    </source>
</evidence>
<reference evidence="11 12" key="1">
    <citation type="submission" date="2020-06" db="EMBL/GenBank/DDBJ databases">
        <title>Interaction of electrochemicaly active bacteria, Geobacter bremensis R4 on different carbon anode.</title>
        <authorList>
            <person name="Meng L."/>
            <person name="Yoshida N."/>
        </authorList>
    </citation>
    <scope>NUCLEOTIDE SEQUENCE [LARGE SCALE GENOMIC DNA]</scope>
    <source>
        <strain evidence="11 12">R4</strain>
    </source>
</reference>
<dbReference type="GO" id="GO:0008270">
    <property type="term" value="F:zinc ion binding"/>
    <property type="evidence" value="ECO:0007669"/>
    <property type="project" value="InterPro"/>
</dbReference>
<dbReference type="PANTHER" id="PTHR22993">
    <property type="entry name" value="FORMAMIDOPYRIMIDINE-DNA GLYCOSYLASE"/>
    <property type="match status" value="1"/>
</dbReference>
<sequence length="261" mass="28206">MPELPDLTIYAENLEKKLAGKKVRSVSFHDRGRLNVAPDQLSSALTGAKIAAVRRTGKQVSFQADNGAVLRVHLMLTGGFVLAGADQLKGVEAPVVSIAFTDGCALAVSDPKGWATLTLNPQPEREAPDALEVSLEQLQQLCARKPKALIKALLLDQALIGGIGNAYADEILWEARISPKSAAGKLPPEAVSALARAIPAVLEDAIAELRKRHPDMVSGEYREFLKVHRPGLKKSPTGAPVIKENVSSKQTYYTDEQRLYR</sequence>
<evidence type="ECO:0000313" key="11">
    <source>
        <dbReference type="EMBL" id="BCG48565.1"/>
    </source>
</evidence>
<keyword evidence="5" id="KW-0238">DNA-binding</keyword>
<dbReference type="Pfam" id="PF01149">
    <property type="entry name" value="Fapy_DNA_glyco"/>
    <property type="match status" value="1"/>
</dbReference>
<dbReference type="GO" id="GO:0016829">
    <property type="term" value="F:lyase activity"/>
    <property type="evidence" value="ECO:0007669"/>
    <property type="project" value="UniProtKB-KW"/>
</dbReference>
<evidence type="ECO:0000256" key="5">
    <source>
        <dbReference type="ARBA" id="ARBA00023125"/>
    </source>
</evidence>
<keyword evidence="9" id="KW-0326">Glycosidase</keyword>
<dbReference type="RefSeq" id="WP_185243248.1">
    <property type="nucleotide sequence ID" value="NZ_AP023213.1"/>
</dbReference>
<accession>A0A6S6MAS1</accession>
<evidence type="ECO:0000256" key="8">
    <source>
        <dbReference type="ARBA" id="ARBA00023268"/>
    </source>
</evidence>
<dbReference type="SUPFAM" id="SSF46946">
    <property type="entry name" value="S13-like H2TH domain"/>
    <property type="match status" value="1"/>
</dbReference>
<dbReference type="AlphaFoldDB" id="A0A6S6MAS1"/>
<dbReference type="PANTHER" id="PTHR22993:SF9">
    <property type="entry name" value="FORMAMIDOPYRIMIDINE-DNA GLYCOSYLASE"/>
    <property type="match status" value="1"/>
</dbReference>
<keyword evidence="8" id="KW-0511">Multifunctional enzyme</keyword>
<dbReference type="SUPFAM" id="SSF81624">
    <property type="entry name" value="N-terminal domain of MutM-like DNA repair proteins"/>
    <property type="match status" value="1"/>
</dbReference>
<comment type="similarity">
    <text evidence="2">Belongs to the FPG family.</text>
</comment>
<evidence type="ECO:0000256" key="9">
    <source>
        <dbReference type="ARBA" id="ARBA00023295"/>
    </source>
</evidence>
<protein>
    <submittedName>
        <fullName evidence="11">Formamidopyrimidine-DNA glycosylase</fullName>
    </submittedName>
</protein>
<dbReference type="SMART" id="SM00898">
    <property type="entry name" value="Fapy_DNA_glyco"/>
    <property type="match status" value="1"/>
</dbReference>
<dbReference type="GO" id="GO:0003906">
    <property type="term" value="F:DNA-(apurinic or apyrimidinic site) endonuclease activity"/>
    <property type="evidence" value="ECO:0007669"/>
    <property type="project" value="InterPro"/>
</dbReference>
<dbReference type="SMART" id="SM01232">
    <property type="entry name" value="H2TH"/>
    <property type="match status" value="1"/>
</dbReference>
<dbReference type="PROSITE" id="PS51068">
    <property type="entry name" value="FPG_CAT"/>
    <property type="match status" value="1"/>
</dbReference>
<dbReference type="InterPro" id="IPR010979">
    <property type="entry name" value="Ribosomal_uS13-like_H2TH"/>
</dbReference>
<proteinExistence type="inferred from homology"/>
<dbReference type="InterPro" id="IPR012319">
    <property type="entry name" value="FPG_cat"/>
</dbReference>
<name>A0A6S6MAS1_9BACT</name>
<keyword evidence="12" id="KW-1185">Reference proteome</keyword>
<keyword evidence="7" id="KW-0456">Lyase</keyword>
<evidence type="ECO:0000256" key="3">
    <source>
        <dbReference type="ARBA" id="ARBA00022763"/>
    </source>
</evidence>
<dbReference type="GO" id="GO:0034039">
    <property type="term" value="F:8-oxo-7,8-dihydroguanine DNA N-glycosylase activity"/>
    <property type="evidence" value="ECO:0007669"/>
    <property type="project" value="TreeGrafter"/>
</dbReference>
<evidence type="ECO:0000256" key="2">
    <source>
        <dbReference type="ARBA" id="ARBA00009409"/>
    </source>
</evidence>
<dbReference type="Gene3D" id="1.10.8.50">
    <property type="match status" value="1"/>
</dbReference>
<dbReference type="Pfam" id="PF06831">
    <property type="entry name" value="H2TH"/>
    <property type="match status" value="1"/>
</dbReference>
<keyword evidence="3" id="KW-0227">DNA damage</keyword>
<dbReference type="GO" id="GO:0006284">
    <property type="term" value="P:base-excision repair"/>
    <property type="evidence" value="ECO:0007669"/>
    <property type="project" value="InterPro"/>
</dbReference>
<organism evidence="11 12">
    <name type="scientific">Citrifermentans bremense</name>
    <dbReference type="NCBI Taxonomy" id="60035"/>
    <lineage>
        <taxon>Bacteria</taxon>
        <taxon>Pseudomonadati</taxon>
        <taxon>Thermodesulfobacteriota</taxon>
        <taxon>Desulfuromonadia</taxon>
        <taxon>Geobacterales</taxon>
        <taxon>Geobacteraceae</taxon>
        <taxon>Citrifermentans</taxon>
    </lineage>
</organism>
<evidence type="ECO:0000256" key="6">
    <source>
        <dbReference type="ARBA" id="ARBA00023204"/>
    </source>
</evidence>
<dbReference type="Proteomes" id="UP000515472">
    <property type="component" value="Chromosome"/>
</dbReference>
<feature type="domain" description="Formamidopyrimidine-DNA glycosylase catalytic" evidence="10">
    <location>
        <begin position="2"/>
        <end position="115"/>
    </location>
</feature>
<evidence type="ECO:0000256" key="7">
    <source>
        <dbReference type="ARBA" id="ARBA00023239"/>
    </source>
</evidence>
<evidence type="ECO:0000259" key="10">
    <source>
        <dbReference type="PROSITE" id="PS51068"/>
    </source>
</evidence>
<dbReference type="EMBL" id="AP023213">
    <property type="protein sequence ID" value="BCG48565.1"/>
    <property type="molecule type" value="Genomic_DNA"/>
</dbReference>
<dbReference type="GO" id="GO:0003684">
    <property type="term" value="F:damaged DNA binding"/>
    <property type="evidence" value="ECO:0007669"/>
    <property type="project" value="InterPro"/>
</dbReference>
<dbReference type="Gene3D" id="3.20.190.10">
    <property type="entry name" value="MutM-like, N-terminal"/>
    <property type="match status" value="1"/>
</dbReference>
<gene>
    <name evidence="11" type="ORF">GEOBRER4_n3461</name>
</gene>
<dbReference type="KEGG" id="gbn:GEOBRER4_33150"/>